<dbReference type="PRINTS" id="PR00344">
    <property type="entry name" value="BCTRLSENSOR"/>
</dbReference>
<evidence type="ECO:0000256" key="1">
    <source>
        <dbReference type="ARBA" id="ARBA00000085"/>
    </source>
</evidence>
<evidence type="ECO:0000256" key="10">
    <source>
        <dbReference type="SAM" id="Phobius"/>
    </source>
</evidence>
<feature type="transmembrane region" description="Helical" evidence="10">
    <location>
        <begin position="39"/>
        <end position="60"/>
    </location>
</feature>
<evidence type="ECO:0000256" key="6">
    <source>
        <dbReference type="ARBA" id="ARBA00022777"/>
    </source>
</evidence>
<name>A0A3E2BNH4_9BACT</name>
<keyword evidence="9" id="KW-0175">Coiled coil</keyword>
<evidence type="ECO:0000313" key="13">
    <source>
        <dbReference type="Proteomes" id="UP000257323"/>
    </source>
</evidence>
<accession>A0A3E2BNH4</accession>
<evidence type="ECO:0000256" key="4">
    <source>
        <dbReference type="ARBA" id="ARBA00022679"/>
    </source>
</evidence>
<dbReference type="Gene3D" id="1.10.287.130">
    <property type="match status" value="1"/>
</dbReference>
<dbReference type="Pfam" id="PF00512">
    <property type="entry name" value="HisKA"/>
    <property type="match status" value="1"/>
</dbReference>
<dbReference type="PROSITE" id="PS50109">
    <property type="entry name" value="HIS_KIN"/>
    <property type="match status" value="1"/>
</dbReference>
<sequence>MKEKIERKDLLRYTLIRLLIITSILIAAFIIQYSTGTDFPLIFILGIIVFYGLSLVYFLLYLWGKLLVFQAYFQLIMDLILITWLVYISGGMTTSTYFLYIFAIIAASLVISEKATYLAAGLSAVLFGFLVDATYFGLIPYFHPDQAIKQDFGSVLFNLMLAWAVFFAVAFFMSSLSRSLRRARQELEKAQKELILRERLAEAGRVSATLAHEIRNPLAAISSAVQVLKSEYTGNGDVGRMMEIIVRESNRVSQLLEQFLDFSAPSKKMFSEIDLGMLLNETIEMLRSSGELDGEKVRIDGNYLFRRIVYYGNPNHFKQIFWNLVKNALKAMPEGGKLSLNFYNSRREGLKIVIADTGIGLSEKDKENLFVPFYSGFGEGRGLGLATVRKLVEDYEGKIQVNSEVGRGTEVIITLPLLNEKRTERE</sequence>
<dbReference type="InterPro" id="IPR036890">
    <property type="entry name" value="HATPase_C_sf"/>
</dbReference>
<evidence type="ECO:0000256" key="2">
    <source>
        <dbReference type="ARBA" id="ARBA00012438"/>
    </source>
</evidence>
<dbReference type="InterPro" id="IPR003594">
    <property type="entry name" value="HATPase_dom"/>
</dbReference>
<comment type="caution">
    <text evidence="12">The sequence shown here is derived from an EMBL/GenBank/DDBJ whole genome shotgun (WGS) entry which is preliminary data.</text>
</comment>
<keyword evidence="10" id="KW-1133">Transmembrane helix</keyword>
<evidence type="ECO:0000256" key="8">
    <source>
        <dbReference type="ARBA" id="ARBA00023012"/>
    </source>
</evidence>
<evidence type="ECO:0000256" key="7">
    <source>
        <dbReference type="ARBA" id="ARBA00022840"/>
    </source>
</evidence>
<dbReference type="Proteomes" id="UP000257323">
    <property type="component" value="Unassembled WGS sequence"/>
</dbReference>
<evidence type="ECO:0000256" key="9">
    <source>
        <dbReference type="SAM" id="Coils"/>
    </source>
</evidence>
<dbReference type="AlphaFoldDB" id="A0A3E2BNH4"/>
<keyword evidence="6" id="KW-0418">Kinase</keyword>
<dbReference type="SMART" id="SM00388">
    <property type="entry name" value="HisKA"/>
    <property type="match status" value="1"/>
</dbReference>
<comment type="catalytic activity">
    <reaction evidence="1">
        <text>ATP + protein L-histidine = ADP + protein N-phospho-L-histidine.</text>
        <dbReference type="EC" id="2.7.13.3"/>
    </reaction>
</comment>
<dbReference type="SUPFAM" id="SSF47384">
    <property type="entry name" value="Homodimeric domain of signal transducing histidine kinase"/>
    <property type="match status" value="1"/>
</dbReference>
<feature type="transmembrane region" description="Helical" evidence="10">
    <location>
        <begin position="94"/>
        <end position="111"/>
    </location>
</feature>
<feature type="transmembrane region" description="Helical" evidence="10">
    <location>
        <begin position="12"/>
        <end position="33"/>
    </location>
</feature>
<dbReference type="EC" id="2.7.13.3" evidence="2"/>
<proteinExistence type="predicted"/>
<dbReference type="InterPro" id="IPR005467">
    <property type="entry name" value="His_kinase_dom"/>
</dbReference>
<keyword evidence="3" id="KW-0597">Phosphoprotein</keyword>
<protein>
    <recommendedName>
        <fullName evidence="2">histidine kinase</fullName>
        <ecNumber evidence="2">2.7.13.3</ecNumber>
    </recommendedName>
</protein>
<keyword evidence="10" id="KW-0472">Membrane</keyword>
<dbReference type="PANTHER" id="PTHR43065:SF10">
    <property type="entry name" value="PEROXIDE STRESS-ACTIVATED HISTIDINE KINASE MAK3"/>
    <property type="match status" value="1"/>
</dbReference>
<reference evidence="12 13" key="1">
    <citation type="submission" date="2018-08" db="EMBL/GenBank/DDBJ databases">
        <title>Genome analysis of the thermophilic bacterium of the candidate phylum Aminicenantes from deep subsurface aquifer revealed its physiology and ecological role.</title>
        <authorList>
            <person name="Kadnikov V.V."/>
            <person name="Mardanov A.V."/>
            <person name="Beletsky A.V."/>
            <person name="Karnachuk O.V."/>
            <person name="Ravin N.V."/>
        </authorList>
    </citation>
    <scope>NUCLEOTIDE SEQUENCE [LARGE SCALE GENOMIC DNA]</scope>
    <source>
        <strain evidence="12">BY38</strain>
    </source>
</reference>
<dbReference type="InterPro" id="IPR036097">
    <property type="entry name" value="HisK_dim/P_sf"/>
</dbReference>
<evidence type="ECO:0000256" key="5">
    <source>
        <dbReference type="ARBA" id="ARBA00022741"/>
    </source>
</evidence>
<feature type="domain" description="Histidine kinase" evidence="11">
    <location>
        <begin position="209"/>
        <end position="419"/>
    </location>
</feature>
<dbReference type="EMBL" id="QUAH01000004">
    <property type="protein sequence ID" value="RFT16264.1"/>
    <property type="molecule type" value="Genomic_DNA"/>
</dbReference>
<keyword evidence="8" id="KW-0902">Two-component regulatory system</keyword>
<feature type="coiled-coil region" evidence="9">
    <location>
        <begin position="173"/>
        <end position="200"/>
    </location>
</feature>
<dbReference type="Pfam" id="PF25323">
    <property type="entry name" value="6TM_PilS"/>
    <property type="match status" value="1"/>
</dbReference>
<dbReference type="GO" id="GO:0005524">
    <property type="term" value="F:ATP binding"/>
    <property type="evidence" value="ECO:0007669"/>
    <property type="project" value="UniProtKB-KW"/>
</dbReference>
<dbReference type="PANTHER" id="PTHR43065">
    <property type="entry name" value="SENSOR HISTIDINE KINASE"/>
    <property type="match status" value="1"/>
</dbReference>
<organism evidence="12 13">
    <name type="scientific">Candidatus Saccharicenans subterraneus</name>
    <dbReference type="NCBI Taxonomy" id="2508984"/>
    <lineage>
        <taxon>Bacteria</taxon>
        <taxon>Candidatus Aminicenantota</taxon>
        <taxon>Candidatus Aminicenantia</taxon>
        <taxon>Candidatus Aminicenantales</taxon>
        <taxon>Candidatus Saccharicenantaceae</taxon>
        <taxon>Candidatus Saccharicenans</taxon>
    </lineage>
</organism>
<dbReference type="CDD" id="cd00082">
    <property type="entry name" value="HisKA"/>
    <property type="match status" value="1"/>
</dbReference>
<dbReference type="SMART" id="SM00387">
    <property type="entry name" value="HATPase_c"/>
    <property type="match status" value="1"/>
</dbReference>
<keyword evidence="4" id="KW-0808">Transferase</keyword>
<keyword evidence="10" id="KW-0812">Transmembrane</keyword>
<dbReference type="InterPro" id="IPR003661">
    <property type="entry name" value="HisK_dim/P_dom"/>
</dbReference>
<dbReference type="GO" id="GO:0000155">
    <property type="term" value="F:phosphorelay sensor kinase activity"/>
    <property type="evidence" value="ECO:0007669"/>
    <property type="project" value="InterPro"/>
</dbReference>
<feature type="transmembrane region" description="Helical" evidence="10">
    <location>
        <begin position="67"/>
        <end position="88"/>
    </location>
</feature>
<evidence type="ECO:0000259" key="11">
    <source>
        <dbReference type="PROSITE" id="PS50109"/>
    </source>
</evidence>
<dbReference type="SUPFAM" id="SSF55874">
    <property type="entry name" value="ATPase domain of HSP90 chaperone/DNA topoisomerase II/histidine kinase"/>
    <property type="match status" value="1"/>
</dbReference>
<feature type="transmembrane region" description="Helical" evidence="10">
    <location>
        <begin position="155"/>
        <end position="176"/>
    </location>
</feature>
<gene>
    <name evidence="12" type="ORF">OP8BY_1868</name>
</gene>
<evidence type="ECO:0000313" key="12">
    <source>
        <dbReference type="EMBL" id="RFT16264.1"/>
    </source>
</evidence>
<dbReference type="Gene3D" id="3.30.565.10">
    <property type="entry name" value="Histidine kinase-like ATPase, C-terminal domain"/>
    <property type="match status" value="1"/>
</dbReference>
<keyword evidence="7" id="KW-0067">ATP-binding</keyword>
<evidence type="ECO:0000256" key="3">
    <source>
        <dbReference type="ARBA" id="ARBA00022553"/>
    </source>
</evidence>
<dbReference type="Pfam" id="PF02518">
    <property type="entry name" value="HATPase_c"/>
    <property type="match status" value="1"/>
</dbReference>
<keyword evidence="5" id="KW-0547">Nucleotide-binding</keyword>
<feature type="transmembrane region" description="Helical" evidence="10">
    <location>
        <begin position="118"/>
        <end position="143"/>
    </location>
</feature>
<dbReference type="InterPro" id="IPR004358">
    <property type="entry name" value="Sig_transdc_His_kin-like_C"/>
</dbReference>